<evidence type="ECO:0000259" key="7">
    <source>
        <dbReference type="SMART" id="SM00827"/>
    </source>
</evidence>
<evidence type="ECO:0000256" key="4">
    <source>
        <dbReference type="ARBA" id="ARBA00023315"/>
    </source>
</evidence>
<keyword evidence="9" id="KW-1185">Reference proteome</keyword>
<keyword evidence="4 6" id="KW-0012">Acyltransferase</keyword>
<dbReference type="InterPro" id="IPR050858">
    <property type="entry name" value="Mal-CoA-ACP_Trans/PKS_FabD"/>
</dbReference>
<dbReference type="SUPFAM" id="SSF52151">
    <property type="entry name" value="FabD/lysophospholipase-like"/>
    <property type="match status" value="1"/>
</dbReference>
<sequence>MKSAFVFPGQGSQSVGMLAEIAAEYSIVKQTFQEASDALAYDVWNLLSNGPEERLNQTDRTQPIMLTAGIAMWRVWQSVSDIKPAYFAGHSLGEYTALVAADAIDFTDAVKLVELRGQYMQQAVPAGEGAMAAILGLDDDVVREVCNEASAAGVVEAVNFNSPGQVVIAGSAEAVKKATEIASDKGAKRALILPVSVPSHCALMQPAAEQLANKLNEIDIRMPTTPVIHNASVTSAVDVDAIKSLLAQQLYSPVRWVETIQWLAAQNVDHIVECGPGKVLAGLTKRIDKSLTALPLFDIATLEKTQQALGE</sequence>
<dbReference type="PANTHER" id="PTHR42681">
    <property type="entry name" value="MALONYL-COA-ACYL CARRIER PROTEIN TRANSACYLASE, MITOCHONDRIAL"/>
    <property type="match status" value="1"/>
</dbReference>
<comment type="catalytic activity">
    <reaction evidence="5 6">
        <text>holo-[ACP] + malonyl-CoA = malonyl-[ACP] + CoA</text>
        <dbReference type="Rhea" id="RHEA:41792"/>
        <dbReference type="Rhea" id="RHEA-COMP:9623"/>
        <dbReference type="Rhea" id="RHEA-COMP:9685"/>
        <dbReference type="ChEBI" id="CHEBI:57287"/>
        <dbReference type="ChEBI" id="CHEBI:57384"/>
        <dbReference type="ChEBI" id="CHEBI:64479"/>
        <dbReference type="ChEBI" id="CHEBI:78449"/>
        <dbReference type="EC" id="2.3.1.39"/>
    </reaction>
</comment>
<accession>A0ABQ5TWC8</accession>
<dbReference type="InterPro" id="IPR016035">
    <property type="entry name" value="Acyl_Trfase/lysoPLipase"/>
</dbReference>
<dbReference type="Gene3D" id="3.30.70.250">
    <property type="entry name" value="Malonyl-CoA ACP transacylase, ACP-binding"/>
    <property type="match status" value="1"/>
</dbReference>
<dbReference type="EC" id="2.3.1.39" evidence="1 6"/>
<dbReference type="RefSeq" id="WP_284722655.1">
    <property type="nucleotide sequence ID" value="NZ_BSND01000004.1"/>
</dbReference>
<dbReference type="SUPFAM" id="SSF55048">
    <property type="entry name" value="Probable ACP-binding domain of malonyl-CoA ACP transacylase"/>
    <property type="match status" value="1"/>
</dbReference>
<evidence type="ECO:0000256" key="1">
    <source>
        <dbReference type="ARBA" id="ARBA00013258"/>
    </source>
</evidence>
<organism evidence="8 9">
    <name type="scientific">Methylophaga thalassica</name>
    <dbReference type="NCBI Taxonomy" id="40223"/>
    <lineage>
        <taxon>Bacteria</taxon>
        <taxon>Pseudomonadati</taxon>
        <taxon>Pseudomonadota</taxon>
        <taxon>Gammaproteobacteria</taxon>
        <taxon>Thiotrichales</taxon>
        <taxon>Piscirickettsiaceae</taxon>
        <taxon>Methylophaga</taxon>
    </lineage>
</organism>
<gene>
    <name evidence="8" type="ORF">GCM10007891_10240</name>
</gene>
<dbReference type="EMBL" id="BSND01000004">
    <property type="protein sequence ID" value="GLP99170.1"/>
    <property type="molecule type" value="Genomic_DNA"/>
</dbReference>
<dbReference type="InterPro" id="IPR016036">
    <property type="entry name" value="Malonyl_transacylase_ACP-bd"/>
</dbReference>
<keyword evidence="3 6" id="KW-0808">Transferase</keyword>
<name>A0ABQ5TWC8_9GAMM</name>
<dbReference type="InterPro" id="IPR001227">
    <property type="entry name" value="Ac_transferase_dom_sf"/>
</dbReference>
<reference evidence="8" key="1">
    <citation type="journal article" date="2014" name="Int. J. Syst. Evol. Microbiol.">
        <title>Complete genome of a new Firmicutes species belonging to the dominant human colonic microbiota ('Ruminococcus bicirculans') reveals two chromosomes and a selective capacity to utilize plant glucans.</title>
        <authorList>
            <consortium name="NISC Comparative Sequencing Program"/>
            <person name="Wegmann U."/>
            <person name="Louis P."/>
            <person name="Goesmann A."/>
            <person name="Henrissat B."/>
            <person name="Duncan S.H."/>
            <person name="Flint H.J."/>
        </authorList>
    </citation>
    <scope>NUCLEOTIDE SEQUENCE</scope>
    <source>
        <strain evidence="8">NBRC 102424</strain>
    </source>
</reference>
<feature type="domain" description="Malonyl-CoA:ACP transacylase (MAT)" evidence="7">
    <location>
        <begin position="6"/>
        <end position="306"/>
    </location>
</feature>
<evidence type="ECO:0000256" key="5">
    <source>
        <dbReference type="ARBA" id="ARBA00048462"/>
    </source>
</evidence>
<dbReference type="NCBIfam" id="TIGR00128">
    <property type="entry name" value="fabD"/>
    <property type="match status" value="1"/>
</dbReference>
<dbReference type="Gene3D" id="3.40.366.10">
    <property type="entry name" value="Malonyl-Coenzyme A Acyl Carrier Protein, domain 2"/>
    <property type="match status" value="1"/>
</dbReference>
<proteinExistence type="inferred from homology"/>
<dbReference type="InterPro" id="IPR024925">
    <property type="entry name" value="Malonyl_CoA-ACP_transAc"/>
</dbReference>
<evidence type="ECO:0000256" key="3">
    <source>
        <dbReference type="ARBA" id="ARBA00022679"/>
    </source>
</evidence>
<protein>
    <recommendedName>
        <fullName evidence="2 6">Malonyl CoA-acyl carrier protein transacylase</fullName>
        <ecNumber evidence="1 6">2.3.1.39</ecNumber>
    </recommendedName>
</protein>
<dbReference type="SMART" id="SM00827">
    <property type="entry name" value="PKS_AT"/>
    <property type="match status" value="1"/>
</dbReference>
<dbReference type="Pfam" id="PF00698">
    <property type="entry name" value="Acyl_transf_1"/>
    <property type="match status" value="1"/>
</dbReference>
<dbReference type="PANTHER" id="PTHR42681:SF1">
    <property type="entry name" value="MALONYL-COA-ACYL CARRIER PROTEIN TRANSACYLASE, MITOCHONDRIAL"/>
    <property type="match status" value="1"/>
</dbReference>
<comment type="caution">
    <text evidence="8">The sequence shown here is derived from an EMBL/GenBank/DDBJ whole genome shotgun (WGS) entry which is preliminary data.</text>
</comment>
<dbReference type="Proteomes" id="UP001161423">
    <property type="component" value="Unassembled WGS sequence"/>
</dbReference>
<dbReference type="InterPro" id="IPR004410">
    <property type="entry name" value="Malonyl_CoA-ACP_transAc_FabD"/>
</dbReference>
<reference evidence="8" key="2">
    <citation type="submission" date="2023-01" db="EMBL/GenBank/DDBJ databases">
        <title>Draft genome sequence of Methylophaga thalassica strain NBRC 102424.</title>
        <authorList>
            <person name="Sun Q."/>
            <person name="Mori K."/>
        </authorList>
    </citation>
    <scope>NUCLEOTIDE SEQUENCE</scope>
    <source>
        <strain evidence="8">NBRC 102424</strain>
    </source>
</reference>
<comment type="similarity">
    <text evidence="6">Belongs to the fabD family.</text>
</comment>
<evidence type="ECO:0000256" key="6">
    <source>
        <dbReference type="PIRNR" id="PIRNR000446"/>
    </source>
</evidence>
<evidence type="ECO:0000256" key="2">
    <source>
        <dbReference type="ARBA" id="ARBA00018953"/>
    </source>
</evidence>
<dbReference type="InterPro" id="IPR014043">
    <property type="entry name" value="Acyl_transferase_dom"/>
</dbReference>
<evidence type="ECO:0000313" key="8">
    <source>
        <dbReference type="EMBL" id="GLP99170.1"/>
    </source>
</evidence>
<evidence type="ECO:0000313" key="9">
    <source>
        <dbReference type="Proteomes" id="UP001161423"/>
    </source>
</evidence>
<dbReference type="PIRSF" id="PIRSF000446">
    <property type="entry name" value="Mct"/>
    <property type="match status" value="1"/>
</dbReference>